<keyword evidence="1" id="KW-0732">Signal</keyword>
<feature type="chain" id="PRO_5041218647" description="Fibronectin type-III domain-containing protein" evidence="1">
    <location>
        <begin position="26"/>
        <end position="205"/>
    </location>
</feature>
<accession>A0AA35XID2</accession>
<dbReference type="EMBL" id="CASHTH010004098">
    <property type="protein sequence ID" value="CAI8053486.1"/>
    <property type="molecule type" value="Genomic_DNA"/>
</dbReference>
<dbReference type="Proteomes" id="UP001174909">
    <property type="component" value="Unassembled WGS sequence"/>
</dbReference>
<feature type="non-terminal residue" evidence="2">
    <location>
        <position position="1"/>
    </location>
</feature>
<evidence type="ECO:0000256" key="1">
    <source>
        <dbReference type="SAM" id="SignalP"/>
    </source>
</evidence>
<sequence length="205" mass="22003">MLNIKGILMRLYTLAAIVSSGGVQGLSLSSSPSSEDGIISVCPATTVTLTCTASGVGGLGWRVQNRLIDGFLACGNESRMIEDGPYTLTLVSVDNDGGNCVADLTSTLEVMVDDIANRTNISCATSRNQKHLVIYKISAPFPPSNMIVRTENFQPDSFSIIISWESGEDEVVDEYRILTNTTTQSITTTNTTIVLEGVYNIPLEI</sequence>
<comment type="caution">
    <text evidence="2">The sequence shown here is derived from an EMBL/GenBank/DDBJ whole genome shotgun (WGS) entry which is preliminary data.</text>
</comment>
<organism evidence="2 3">
    <name type="scientific">Geodia barretti</name>
    <name type="common">Barrett's horny sponge</name>
    <dbReference type="NCBI Taxonomy" id="519541"/>
    <lineage>
        <taxon>Eukaryota</taxon>
        <taxon>Metazoa</taxon>
        <taxon>Porifera</taxon>
        <taxon>Demospongiae</taxon>
        <taxon>Heteroscleromorpha</taxon>
        <taxon>Tetractinellida</taxon>
        <taxon>Astrophorina</taxon>
        <taxon>Geodiidae</taxon>
        <taxon>Geodia</taxon>
    </lineage>
</organism>
<evidence type="ECO:0000313" key="3">
    <source>
        <dbReference type="Proteomes" id="UP001174909"/>
    </source>
</evidence>
<proteinExistence type="predicted"/>
<evidence type="ECO:0008006" key="4">
    <source>
        <dbReference type="Google" id="ProtNLM"/>
    </source>
</evidence>
<reference evidence="2" key="1">
    <citation type="submission" date="2023-03" db="EMBL/GenBank/DDBJ databases">
        <authorList>
            <person name="Steffen K."/>
            <person name="Cardenas P."/>
        </authorList>
    </citation>
    <scope>NUCLEOTIDE SEQUENCE</scope>
</reference>
<feature type="signal peptide" evidence="1">
    <location>
        <begin position="1"/>
        <end position="25"/>
    </location>
</feature>
<keyword evidence="3" id="KW-1185">Reference proteome</keyword>
<name>A0AA35XID2_GEOBA</name>
<dbReference type="AlphaFoldDB" id="A0AA35XID2"/>
<evidence type="ECO:0000313" key="2">
    <source>
        <dbReference type="EMBL" id="CAI8053486.1"/>
    </source>
</evidence>
<protein>
    <recommendedName>
        <fullName evidence="4">Fibronectin type-III domain-containing protein</fullName>
    </recommendedName>
</protein>
<gene>
    <name evidence="2" type="ORF">GBAR_LOCUS29245</name>
</gene>